<feature type="domain" description="Methyltransferase" evidence="2">
    <location>
        <begin position="22"/>
        <end position="108"/>
    </location>
</feature>
<sequence>MVRIAITAIDMALDLLAAESLLDAACGDAAWMVTAVLSRRSVQYTGVDIVEHVIEENQRSFPSHRFLAADCSQSHVQLPQADLVFSKETLNHMFVEDAVQALHCFRRASRYLVTNIHREAPNNMGASKGHHAHYAPYDYSLPPFNLRKICQLVPINHEDWTEFALFAL</sequence>
<organism evidence="3 4">
    <name type="scientific">Symbiodinium natans</name>
    <dbReference type="NCBI Taxonomy" id="878477"/>
    <lineage>
        <taxon>Eukaryota</taxon>
        <taxon>Sar</taxon>
        <taxon>Alveolata</taxon>
        <taxon>Dinophyceae</taxon>
        <taxon>Suessiales</taxon>
        <taxon>Symbiodiniaceae</taxon>
        <taxon>Symbiodinium</taxon>
    </lineage>
</organism>
<dbReference type="Pfam" id="PF13649">
    <property type="entry name" value="Methyltransf_25"/>
    <property type="match status" value="1"/>
</dbReference>
<gene>
    <name evidence="3" type="ORF">SNAT2548_LOCUS33889</name>
</gene>
<reference evidence="3" key="1">
    <citation type="submission" date="2021-02" db="EMBL/GenBank/DDBJ databases">
        <authorList>
            <person name="Dougan E. K."/>
            <person name="Rhodes N."/>
            <person name="Thang M."/>
            <person name="Chan C."/>
        </authorList>
    </citation>
    <scope>NUCLEOTIDE SEQUENCE</scope>
</reference>
<keyword evidence="4" id="KW-1185">Reference proteome</keyword>
<dbReference type="Gene3D" id="3.40.50.150">
    <property type="entry name" value="Vaccinia Virus protein VP39"/>
    <property type="match status" value="1"/>
</dbReference>
<proteinExistence type="predicted"/>
<dbReference type="EMBL" id="CAJNDS010002782">
    <property type="protein sequence ID" value="CAE7595545.1"/>
    <property type="molecule type" value="Genomic_DNA"/>
</dbReference>
<keyword evidence="1" id="KW-0732">Signal</keyword>
<evidence type="ECO:0000313" key="4">
    <source>
        <dbReference type="Proteomes" id="UP000604046"/>
    </source>
</evidence>
<evidence type="ECO:0000256" key="1">
    <source>
        <dbReference type="SAM" id="SignalP"/>
    </source>
</evidence>
<dbReference type="OrthoDB" id="445225at2759"/>
<dbReference type="AlphaFoldDB" id="A0A812UTT2"/>
<dbReference type="SUPFAM" id="SSF53335">
    <property type="entry name" value="S-adenosyl-L-methionine-dependent methyltransferases"/>
    <property type="match status" value="1"/>
</dbReference>
<dbReference type="InterPro" id="IPR041698">
    <property type="entry name" value="Methyltransf_25"/>
</dbReference>
<feature type="chain" id="PRO_5032363011" description="Methyltransferase domain-containing protein" evidence="1">
    <location>
        <begin position="19"/>
        <end position="168"/>
    </location>
</feature>
<evidence type="ECO:0000259" key="2">
    <source>
        <dbReference type="Pfam" id="PF13649"/>
    </source>
</evidence>
<dbReference type="Proteomes" id="UP000604046">
    <property type="component" value="Unassembled WGS sequence"/>
</dbReference>
<protein>
    <recommendedName>
        <fullName evidence="2">Methyltransferase domain-containing protein</fullName>
    </recommendedName>
</protein>
<accession>A0A812UTT2</accession>
<comment type="caution">
    <text evidence="3">The sequence shown here is derived from an EMBL/GenBank/DDBJ whole genome shotgun (WGS) entry which is preliminary data.</text>
</comment>
<name>A0A812UTT2_9DINO</name>
<dbReference type="InterPro" id="IPR029063">
    <property type="entry name" value="SAM-dependent_MTases_sf"/>
</dbReference>
<feature type="signal peptide" evidence="1">
    <location>
        <begin position="1"/>
        <end position="18"/>
    </location>
</feature>
<evidence type="ECO:0000313" key="3">
    <source>
        <dbReference type="EMBL" id="CAE7595545.1"/>
    </source>
</evidence>